<dbReference type="PANTHER" id="PTHR31111:SF43">
    <property type="entry name" value="F-BOX ASSOCIATED UBIQUITINATION EFFECTOR FAMILY PROTEIN"/>
    <property type="match status" value="1"/>
</dbReference>
<keyword evidence="4" id="KW-1185">Reference proteome</keyword>
<accession>A0A8T1YIS0</accession>
<evidence type="ECO:0000313" key="3">
    <source>
        <dbReference type="EMBL" id="KAG7546103.1"/>
    </source>
</evidence>
<feature type="domain" description="F-box" evidence="1">
    <location>
        <begin position="39"/>
        <end position="67"/>
    </location>
</feature>
<dbReference type="Proteomes" id="UP000694251">
    <property type="component" value="Chromosome 12"/>
</dbReference>
<dbReference type="InterPro" id="IPR013187">
    <property type="entry name" value="F-box-assoc_dom_typ3"/>
</dbReference>
<feature type="domain" description="F-box associated beta-propeller type 3" evidence="2">
    <location>
        <begin position="92"/>
        <end position="251"/>
    </location>
</feature>
<dbReference type="NCBIfam" id="TIGR01640">
    <property type="entry name" value="F_box_assoc_1"/>
    <property type="match status" value="2"/>
</dbReference>
<comment type="caution">
    <text evidence="3">The sequence shown here is derived from an EMBL/GenBank/DDBJ whole genome shotgun (WGS) entry which is preliminary data.</text>
</comment>
<dbReference type="AlphaFoldDB" id="A0A8T1YIS0"/>
<dbReference type="OrthoDB" id="5314306at2759"/>
<organism evidence="3 4">
    <name type="scientific">Arabidopsis suecica</name>
    <name type="common">Swedish thale-cress</name>
    <name type="synonym">Cardaminopsis suecica</name>
    <dbReference type="NCBI Taxonomy" id="45249"/>
    <lineage>
        <taxon>Eukaryota</taxon>
        <taxon>Viridiplantae</taxon>
        <taxon>Streptophyta</taxon>
        <taxon>Embryophyta</taxon>
        <taxon>Tracheophyta</taxon>
        <taxon>Spermatophyta</taxon>
        <taxon>Magnoliopsida</taxon>
        <taxon>eudicotyledons</taxon>
        <taxon>Gunneridae</taxon>
        <taxon>Pentapetalae</taxon>
        <taxon>rosids</taxon>
        <taxon>malvids</taxon>
        <taxon>Brassicales</taxon>
        <taxon>Brassicaceae</taxon>
        <taxon>Camelineae</taxon>
        <taxon>Arabidopsis</taxon>
    </lineage>
</organism>
<name>A0A8T1YIS0_ARASU</name>
<feature type="domain" description="F-box associated beta-propeller type 3" evidence="2">
    <location>
        <begin position="272"/>
        <end position="421"/>
    </location>
</feature>
<evidence type="ECO:0000259" key="1">
    <source>
        <dbReference type="Pfam" id="PF00646"/>
    </source>
</evidence>
<dbReference type="Pfam" id="PF08268">
    <property type="entry name" value="FBA_3"/>
    <property type="match status" value="2"/>
</dbReference>
<proteinExistence type="predicted"/>
<dbReference type="InterPro" id="IPR017451">
    <property type="entry name" value="F-box-assoc_interact_dom"/>
</dbReference>
<protein>
    <submittedName>
        <fullName evidence="3">F-box associated domain type 3</fullName>
    </submittedName>
</protein>
<dbReference type="InterPro" id="IPR001810">
    <property type="entry name" value="F-box_dom"/>
</dbReference>
<dbReference type="PANTHER" id="PTHR31111">
    <property type="entry name" value="BNAA05G37150D PROTEIN-RELATED"/>
    <property type="match status" value="1"/>
</dbReference>
<dbReference type="EMBL" id="JAEFBJ010000012">
    <property type="protein sequence ID" value="KAG7546103.1"/>
    <property type="molecule type" value="Genomic_DNA"/>
</dbReference>
<sequence length="436" mass="50644">MEKREENIKVIHRITKSSPACFNGDNKCDDNGVFSNHDHIPIDLTRDILMRLPAKSIAKFRCISKLWWSITTQPDFINSFVIRQSSIPRQNLLITFIEKGNGMNQIFCVLPIQKNSTRFFDVNNFHFILPPTKVYNYYTVSVNGLITFTTRTEIIIWNPTMKEHITFVKPKSSKCLRSFLGYDPMENTYKLLSLASSYKRGGKYQKPKILTLGSQESSWRVINSSPDHDPSRKYYCINGVVYYRADTSLEEDRDYHSILPPLSKEILELRLKEIIMSFDVRSEQFKSIQIPGRKFQYESMLEESLMSYQGKVAWICYNSNIIKLWVLKDAEKQVWSENEFVLPLPQRDLPRIAWLRGATSTGEFIYVSGNAPKNISAFYYDPVRKIIRSVKGIENEKFRGCYGSNDNFISSIFLHAFPNHIENLMSLKSIMCSPFV</sequence>
<evidence type="ECO:0000259" key="2">
    <source>
        <dbReference type="Pfam" id="PF08268"/>
    </source>
</evidence>
<evidence type="ECO:0000313" key="4">
    <source>
        <dbReference type="Proteomes" id="UP000694251"/>
    </source>
</evidence>
<gene>
    <name evidence="3" type="ORF">ISN44_As12g015080</name>
</gene>
<dbReference type="Pfam" id="PF00646">
    <property type="entry name" value="F-box"/>
    <property type="match status" value="1"/>
</dbReference>
<reference evidence="3 4" key="1">
    <citation type="submission" date="2020-12" db="EMBL/GenBank/DDBJ databases">
        <title>Concerted genomic and epigenomic changes stabilize Arabidopsis allopolyploids.</title>
        <authorList>
            <person name="Chen Z."/>
        </authorList>
    </citation>
    <scope>NUCLEOTIDE SEQUENCE [LARGE SCALE GENOMIC DNA]</scope>
    <source>
        <strain evidence="3">As9502</strain>
        <tissue evidence="3">Leaf</tissue>
    </source>
</reference>